<dbReference type="InterPro" id="IPR043429">
    <property type="entry name" value="ArtM/GltK/GlnP/TcyL/YhdX-like"/>
</dbReference>
<dbReference type="RefSeq" id="WP_039324598.1">
    <property type="nucleotide sequence ID" value="NZ_JQHM01000004.1"/>
</dbReference>
<evidence type="ECO:0000256" key="10">
    <source>
        <dbReference type="ARBA" id="ARBA00023136"/>
    </source>
</evidence>
<dbReference type="Gene3D" id="1.10.3720.10">
    <property type="entry name" value="MetI-like"/>
    <property type="match status" value="1"/>
</dbReference>
<evidence type="ECO:0000259" key="12">
    <source>
        <dbReference type="PROSITE" id="PS50928"/>
    </source>
</evidence>
<keyword evidence="8" id="KW-0029">Amino-acid transport</keyword>
<keyword evidence="4 11" id="KW-0813">Transport</keyword>
<keyword evidence="9 11" id="KW-1133">Transmembrane helix</keyword>
<organism evidence="13 14">
    <name type="scientific">Pectobacterium betavasculorum</name>
    <dbReference type="NCBI Taxonomy" id="55207"/>
    <lineage>
        <taxon>Bacteria</taxon>
        <taxon>Pseudomonadati</taxon>
        <taxon>Pseudomonadota</taxon>
        <taxon>Gammaproteobacteria</taxon>
        <taxon>Enterobacterales</taxon>
        <taxon>Pectobacteriaceae</taxon>
        <taxon>Pectobacterium</taxon>
    </lineage>
</organism>
<dbReference type="GO" id="GO:0043190">
    <property type="term" value="C:ATP-binding cassette (ABC) transporter complex"/>
    <property type="evidence" value="ECO:0007669"/>
    <property type="project" value="InterPro"/>
</dbReference>
<comment type="caution">
    <text evidence="13">The sequence shown here is derived from an EMBL/GenBank/DDBJ whole genome shotgun (WGS) entry which is preliminary data.</text>
</comment>
<comment type="subcellular location">
    <subcellularLocation>
        <location evidence="2">Cell inner membrane</location>
        <topology evidence="2">Multi-pass membrane protein</topology>
    </subcellularLocation>
    <subcellularLocation>
        <location evidence="11">Cell membrane</location>
        <topology evidence="11">Multi-pass membrane protein</topology>
    </subcellularLocation>
</comment>
<dbReference type="SUPFAM" id="SSF161098">
    <property type="entry name" value="MetI-like"/>
    <property type="match status" value="1"/>
</dbReference>
<evidence type="ECO:0000256" key="3">
    <source>
        <dbReference type="ARBA" id="ARBA00010072"/>
    </source>
</evidence>
<dbReference type="InterPro" id="IPR010065">
    <property type="entry name" value="AA_ABC_transptr_permease_3TM"/>
</dbReference>
<dbReference type="InterPro" id="IPR035906">
    <property type="entry name" value="MetI-like_sf"/>
</dbReference>
<proteinExistence type="inferred from homology"/>
<evidence type="ECO:0000313" key="13">
    <source>
        <dbReference type="EMBL" id="KFX04827.1"/>
    </source>
</evidence>
<dbReference type="PROSITE" id="PS50928">
    <property type="entry name" value="ABC_TM1"/>
    <property type="match status" value="1"/>
</dbReference>
<evidence type="ECO:0000256" key="8">
    <source>
        <dbReference type="ARBA" id="ARBA00022970"/>
    </source>
</evidence>
<comment type="function">
    <text evidence="1">Part of the binding-protein-dependent transport system for glutamine; probably responsible for the translocation of the substrate across the membrane.</text>
</comment>
<feature type="transmembrane region" description="Helical" evidence="11">
    <location>
        <begin position="20"/>
        <end position="43"/>
    </location>
</feature>
<keyword evidence="7 11" id="KW-0812">Transmembrane</keyword>
<dbReference type="GO" id="GO:0006865">
    <property type="term" value="P:amino acid transport"/>
    <property type="evidence" value="ECO:0007669"/>
    <property type="project" value="UniProtKB-KW"/>
</dbReference>
<dbReference type="Proteomes" id="UP000032874">
    <property type="component" value="Unassembled WGS sequence"/>
</dbReference>
<dbReference type="Pfam" id="PF00528">
    <property type="entry name" value="BPD_transp_1"/>
    <property type="match status" value="1"/>
</dbReference>
<dbReference type="CDD" id="cd06261">
    <property type="entry name" value="TM_PBP2"/>
    <property type="match status" value="1"/>
</dbReference>
<evidence type="ECO:0000256" key="11">
    <source>
        <dbReference type="RuleBase" id="RU363032"/>
    </source>
</evidence>
<evidence type="ECO:0000256" key="6">
    <source>
        <dbReference type="ARBA" id="ARBA00022519"/>
    </source>
</evidence>
<dbReference type="eggNOG" id="COG0765">
    <property type="taxonomic scope" value="Bacteria"/>
</dbReference>
<dbReference type="AlphaFoldDB" id="A0A093RNU8"/>
<dbReference type="GO" id="GO:0022857">
    <property type="term" value="F:transmembrane transporter activity"/>
    <property type="evidence" value="ECO:0007669"/>
    <property type="project" value="InterPro"/>
</dbReference>
<evidence type="ECO:0000256" key="9">
    <source>
        <dbReference type="ARBA" id="ARBA00022989"/>
    </source>
</evidence>
<evidence type="ECO:0000256" key="4">
    <source>
        <dbReference type="ARBA" id="ARBA00022448"/>
    </source>
</evidence>
<dbReference type="NCBIfam" id="TIGR01726">
    <property type="entry name" value="HEQRo_perm_3TM"/>
    <property type="match status" value="1"/>
</dbReference>
<dbReference type="PANTHER" id="PTHR30614:SF20">
    <property type="entry name" value="GLUTAMINE TRANSPORT SYSTEM PERMEASE PROTEIN GLNP"/>
    <property type="match status" value="1"/>
</dbReference>
<evidence type="ECO:0000256" key="7">
    <source>
        <dbReference type="ARBA" id="ARBA00022692"/>
    </source>
</evidence>
<comment type="similarity">
    <text evidence="3">Belongs to the binding-protein-dependent transport system permease family. HisMQ subfamily.</text>
</comment>
<evidence type="ECO:0000256" key="5">
    <source>
        <dbReference type="ARBA" id="ARBA00022475"/>
    </source>
</evidence>
<keyword evidence="6" id="KW-0997">Cell inner membrane</keyword>
<evidence type="ECO:0000313" key="14">
    <source>
        <dbReference type="Proteomes" id="UP000032874"/>
    </source>
</evidence>
<dbReference type="EMBL" id="JQHM01000004">
    <property type="protein sequence ID" value="KFX04827.1"/>
    <property type="molecule type" value="Genomic_DNA"/>
</dbReference>
<sequence length="225" mass="25348">MSYQWDFSAIWPYHQLLLEGLWGTIKIGATSILIGMVAGMVLATMKMSPRLLLRLPAVMLIGFYRNTPAIVHFFWIYYALPVITPLTFSPFTAAVIALSAQSGAFYAEVYRGAISSIHSGQWEGAKALGMLQSTALRRVILPQALRRMIPPFIERSFELIKSTSLASSLAYSELLYQAMQLNSQTYRPLEVYSLVAVMYFTLLLLISLFSQHIEKRLSLADRRLA</sequence>
<name>A0A093RNU8_9GAMM</name>
<keyword evidence="10 11" id="KW-0472">Membrane</keyword>
<dbReference type="PANTHER" id="PTHR30614">
    <property type="entry name" value="MEMBRANE COMPONENT OF AMINO ACID ABC TRANSPORTER"/>
    <property type="match status" value="1"/>
</dbReference>
<evidence type="ECO:0000256" key="2">
    <source>
        <dbReference type="ARBA" id="ARBA00004429"/>
    </source>
</evidence>
<feature type="domain" description="ABC transmembrane type-1" evidence="12">
    <location>
        <begin position="21"/>
        <end position="210"/>
    </location>
</feature>
<protein>
    <submittedName>
        <fullName evidence="13">ABC transporter permease</fullName>
    </submittedName>
</protein>
<gene>
    <name evidence="13" type="ORF">KP22_13135</name>
</gene>
<dbReference type="InterPro" id="IPR000515">
    <property type="entry name" value="MetI-like"/>
</dbReference>
<accession>A0A093RNU8</accession>
<reference evidence="13 14" key="1">
    <citation type="submission" date="2014-08" db="EMBL/GenBank/DDBJ databases">
        <title>Genome sequences of NCPPB Pectobacterium isolates.</title>
        <authorList>
            <person name="Glover R.H."/>
            <person name="Sapp M."/>
            <person name="Elphinstone J."/>
        </authorList>
    </citation>
    <scope>NUCLEOTIDE SEQUENCE [LARGE SCALE GENOMIC DNA]</scope>
    <source>
        <strain evidence="13 14">NCPPB 2795</strain>
    </source>
</reference>
<feature type="transmembrane region" description="Helical" evidence="11">
    <location>
        <begin position="191"/>
        <end position="209"/>
    </location>
</feature>
<evidence type="ECO:0000256" key="1">
    <source>
        <dbReference type="ARBA" id="ARBA00003159"/>
    </source>
</evidence>
<keyword evidence="5" id="KW-1003">Cell membrane</keyword>
<dbReference type="STRING" id="55207.KP22_13135"/>